<feature type="signal peptide" evidence="1">
    <location>
        <begin position="1"/>
        <end position="20"/>
    </location>
</feature>
<evidence type="ECO:0008006" key="4">
    <source>
        <dbReference type="Google" id="ProtNLM"/>
    </source>
</evidence>
<organism evidence="2 3">
    <name type="scientific">Marisediminitalea aggregata</name>
    <dbReference type="NCBI Taxonomy" id="634436"/>
    <lineage>
        <taxon>Bacteria</taxon>
        <taxon>Pseudomonadati</taxon>
        <taxon>Pseudomonadota</taxon>
        <taxon>Gammaproteobacteria</taxon>
        <taxon>Alteromonadales</taxon>
        <taxon>Alteromonadaceae</taxon>
        <taxon>Marisediminitalea</taxon>
    </lineage>
</organism>
<evidence type="ECO:0000256" key="1">
    <source>
        <dbReference type="SAM" id="SignalP"/>
    </source>
</evidence>
<dbReference type="Proteomes" id="UP000184520">
    <property type="component" value="Unassembled WGS sequence"/>
</dbReference>
<protein>
    <recommendedName>
        <fullName evidence="4">GLPGLI family protein</fullName>
    </recommendedName>
</protein>
<evidence type="ECO:0000313" key="3">
    <source>
        <dbReference type="Proteomes" id="UP000184520"/>
    </source>
</evidence>
<keyword evidence="1" id="KW-0732">Signal</keyword>
<name>A0A1M5JLI2_9ALTE</name>
<gene>
    <name evidence="2" type="ORF">SAMN05216361_2147</name>
</gene>
<sequence>MYKALVLMTTLGLTTNAAIANTCESQSATLQAEYKIHTHSANSDKTKLLNLWRQPNVVAHEYPQTRITETWEHVQQRLIKPTRYFDAHNRAIEYQPGESVHGKTETSWSYRNQLFSDSLLASMEPGKTVGEGCERSQTYTLTKGDATWTLIWLPELYIARSFKVLSPSQTVEWTLTKLSFDPAPIDAFFAKRFTYQTTDFADIGDDHTDPFLTKMVHQGFIEKGASGYYNTDGEAIGSGHHH</sequence>
<accession>A0A1M5JLI2</accession>
<dbReference type="AlphaFoldDB" id="A0A1M5JLI2"/>
<dbReference type="STRING" id="634436.SAMN05216361_2147"/>
<reference evidence="3" key="1">
    <citation type="submission" date="2016-11" db="EMBL/GenBank/DDBJ databases">
        <authorList>
            <person name="Varghese N."/>
            <person name="Submissions S."/>
        </authorList>
    </citation>
    <scope>NUCLEOTIDE SEQUENCE [LARGE SCALE GENOMIC DNA]</scope>
    <source>
        <strain evidence="3">CGMCC 1.8995</strain>
    </source>
</reference>
<evidence type="ECO:0000313" key="2">
    <source>
        <dbReference type="EMBL" id="SHG41129.1"/>
    </source>
</evidence>
<feature type="chain" id="PRO_5012883705" description="GLPGLI family protein" evidence="1">
    <location>
        <begin position="21"/>
        <end position="242"/>
    </location>
</feature>
<dbReference type="EMBL" id="FQWD01000003">
    <property type="protein sequence ID" value="SHG41129.1"/>
    <property type="molecule type" value="Genomic_DNA"/>
</dbReference>
<keyword evidence="3" id="KW-1185">Reference proteome</keyword>
<proteinExistence type="predicted"/>